<name>A0A3D8HET6_9BACT</name>
<organism evidence="6 7">
    <name type="scientific">Parabacteroides acidifaciens</name>
    <dbReference type="NCBI Taxonomy" id="2290935"/>
    <lineage>
        <taxon>Bacteria</taxon>
        <taxon>Pseudomonadati</taxon>
        <taxon>Bacteroidota</taxon>
        <taxon>Bacteroidia</taxon>
        <taxon>Bacteroidales</taxon>
        <taxon>Tannerellaceae</taxon>
        <taxon>Parabacteroides</taxon>
    </lineage>
</organism>
<feature type="binding site" evidence="4">
    <location>
        <position position="205"/>
    </location>
    <ligand>
        <name>a divalent metal cation</name>
        <dbReference type="ChEBI" id="CHEBI:60240"/>
        <label>1</label>
    </ligand>
</feature>
<feature type="binding site" evidence="4">
    <location>
        <position position="7"/>
    </location>
    <ligand>
        <name>a divalent metal cation</name>
        <dbReference type="ChEBI" id="CHEBI:60240"/>
        <label>1</label>
    </ligand>
</feature>
<dbReference type="CDD" id="cd01310">
    <property type="entry name" value="TatD_DNAse"/>
    <property type="match status" value="1"/>
</dbReference>
<dbReference type="SUPFAM" id="SSF51556">
    <property type="entry name" value="Metallo-dependent hydrolases"/>
    <property type="match status" value="1"/>
</dbReference>
<dbReference type="GO" id="GO:0046872">
    <property type="term" value="F:metal ion binding"/>
    <property type="evidence" value="ECO:0007669"/>
    <property type="project" value="UniProtKB-KW"/>
</dbReference>
<gene>
    <name evidence="6" type="ORF">DWU89_09345</name>
    <name evidence="5" type="ORF">H8784_09130</name>
</gene>
<dbReference type="GO" id="GO:0016788">
    <property type="term" value="F:hydrolase activity, acting on ester bonds"/>
    <property type="evidence" value="ECO:0007669"/>
    <property type="project" value="InterPro"/>
</dbReference>
<dbReference type="Gene3D" id="3.20.20.140">
    <property type="entry name" value="Metal-dependent hydrolases"/>
    <property type="match status" value="1"/>
</dbReference>
<evidence type="ECO:0000313" key="7">
    <source>
        <dbReference type="Proteomes" id="UP000256321"/>
    </source>
</evidence>
<dbReference type="FunFam" id="3.20.20.140:FF:000005">
    <property type="entry name" value="TatD family hydrolase"/>
    <property type="match status" value="1"/>
</dbReference>
<evidence type="ECO:0000256" key="4">
    <source>
        <dbReference type="PIRSR" id="PIRSR005902-1"/>
    </source>
</evidence>
<dbReference type="AlphaFoldDB" id="A0A3D8HET6"/>
<comment type="caution">
    <text evidence="6">The sequence shown here is derived from an EMBL/GenBank/DDBJ whole genome shotgun (WGS) entry which is preliminary data.</text>
</comment>
<keyword evidence="8" id="KW-1185">Reference proteome</keyword>
<evidence type="ECO:0000313" key="6">
    <source>
        <dbReference type="EMBL" id="RDU49448.1"/>
    </source>
</evidence>
<evidence type="ECO:0000256" key="1">
    <source>
        <dbReference type="ARBA" id="ARBA00009275"/>
    </source>
</evidence>
<dbReference type="PIRSF" id="PIRSF005902">
    <property type="entry name" value="DNase_TatD"/>
    <property type="match status" value="1"/>
</dbReference>
<dbReference type="NCBIfam" id="TIGR00010">
    <property type="entry name" value="YchF/TatD family DNA exonuclease"/>
    <property type="match status" value="1"/>
</dbReference>
<sequence length="261" mass="30199">MKLIDTHNHLYLEEFDPQQDELVAIAKESGIDALLLPNVDTTTIGRMHDLCDRYPDFAYPMMGLHPTSVDEHYAENLKTTESWLNKRPYCGIGEIGIDLYWDKTYLKQQKEVFEEQLRWSIDLGLPVAIHTRDAFPEVFDSLYKVGCEKMTGVFHSFTGNEDELEEIKKLTNFKIGINGVITFKNSRLSEIIRQTDIHKIVLETDAPYLAPVPYRGKRNEPVYIWKTAERVAQTYGLTLEETVETARKNALNLFKIENKPR</sequence>
<dbReference type="PANTHER" id="PTHR46124:SF4">
    <property type="entry name" value="HYDROLASE TATD"/>
    <property type="match status" value="1"/>
</dbReference>
<dbReference type="GO" id="GO:0005829">
    <property type="term" value="C:cytosol"/>
    <property type="evidence" value="ECO:0007669"/>
    <property type="project" value="TreeGrafter"/>
</dbReference>
<reference evidence="5 8" key="2">
    <citation type="submission" date="2020-08" db="EMBL/GenBank/DDBJ databases">
        <title>Genome public.</title>
        <authorList>
            <person name="Liu C."/>
            <person name="Sun Q."/>
        </authorList>
    </citation>
    <scope>NUCLEOTIDE SEQUENCE [LARGE SCALE GENOMIC DNA]</scope>
    <source>
        <strain evidence="5 8">426_9</strain>
    </source>
</reference>
<comment type="similarity">
    <text evidence="1">Belongs to the metallo-dependent hydrolases superfamily. TatD-type hydrolase family.</text>
</comment>
<evidence type="ECO:0000313" key="5">
    <source>
        <dbReference type="EMBL" id="MBC8601884.1"/>
    </source>
</evidence>
<dbReference type="EMBL" id="JACRTI010000017">
    <property type="protein sequence ID" value="MBC8601884.1"/>
    <property type="molecule type" value="Genomic_DNA"/>
</dbReference>
<keyword evidence="2 4" id="KW-0479">Metal-binding</keyword>
<dbReference type="PANTHER" id="PTHR46124">
    <property type="entry name" value="D-AMINOACYL-TRNA DEACYLASE"/>
    <property type="match status" value="1"/>
</dbReference>
<dbReference type="Proteomes" id="UP000629596">
    <property type="component" value="Unassembled WGS sequence"/>
</dbReference>
<dbReference type="RefSeq" id="WP_115499382.1">
    <property type="nucleotide sequence ID" value="NZ_JACRTI010000017.1"/>
</dbReference>
<dbReference type="InterPro" id="IPR001130">
    <property type="entry name" value="TatD-like"/>
</dbReference>
<keyword evidence="3 5" id="KW-0378">Hydrolase</keyword>
<dbReference type="InterPro" id="IPR015991">
    <property type="entry name" value="TatD/YcfH-like"/>
</dbReference>
<feature type="binding site" evidence="4">
    <location>
        <position position="130"/>
    </location>
    <ligand>
        <name>a divalent metal cation</name>
        <dbReference type="ChEBI" id="CHEBI:60240"/>
        <label>2</label>
    </ligand>
</feature>
<feature type="binding site" evidence="4">
    <location>
        <position position="9"/>
    </location>
    <ligand>
        <name>a divalent metal cation</name>
        <dbReference type="ChEBI" id="CHEBI:60240"/>
        <label>1</label>
    </ligand>
</feature>
<dbReference type="GO" id="GO:0004536">
    <property type="term" value="F:DNA nuclease activity"/>
    <property type="evidence" value="ECO:0007669"/>
    <property type="project" value="InterPro"/>
</dbReference>
<dbReference type="InterPro" id="IPR032466">
    <property type="entry name" value="Metal_Hydrolase"/>
</dbReference>
<accession>A0A3D8HET6</accession>
<dbReference type="Pfam" id="PF01026">
    <property type="entry name" value="TatD_DNase"/>
    <property type="match status" value="1"/>
</dbReference>
<evidence type="ECO:0000256" key="2">
    <source>
        <dbReference type="ARBA" id="ARBA00022723"/>
    </source>
</evidence>
<reference evidence="6 7" key="1">
    <citation type="submission" date="2018-07" db="EMBL/GenBank/DDBJ databases">
        <title>Parabacteroides acidifaciens nov. sp., isolated from human feces.</title>
        <authorList>
            <person name="Wang Y.J."/>
        </authorList>
    </citation>
    <scope>NUCLEOTIDE SEQUENCE [LARGE SCALE GENOMIC DNA]</scope>
    <source>
        <strain evidence="6 7">426-9</strain>
    </source>
</reference>
<proteinExistence type="inferred from homology"/>
<dbReference type="Proteomes" id="UP000256321">
    <property type="component" value="Unassembled WGS sequence"/>
</dbReference>
<evidence type="ECO:0000313" key="8">
    <source>
        <dbReference type="Proteomes" id="UP000629596"/>
    </source>
</evidence>
<evidence type="ECO:0000256" key="3">
    <source>
        <dbReference type="ARBA" id="ARBA00022801"/>
    </source>
</evidence>
<feature type="binding site" evidence="4">
    <location>
        <position position="155"/>
    </location>
    <ligand>
        <name>a divalent metal cation</name>
        <dbReference type="ChEBI" id="CHEBI:60240"/>
        <label>2</label>
    </ligand>
</feature>
<dbReference type="EMBL" id="QREV01000017">
    <property type="protein sequence ID" value="RDU49448.1"/>
    <property type="molecule type" value="Genomic_DNA"/>
</dbReference>
<feature type="binding site" evidence="4">
    <location>
        <position position="94"/>
    </location>
    <ligand>
        <name>a divalent metal cation</name>
        <dbReference type="ChEBI" id="CHEBI:60240"/>
        <label>1</label>
    </ligand>
</feature>
<protein>
    <submittedName>
        <fullName evidence="6">TatD family deoxyribonuclease</fullName>
    </submittedName>
    <submittedName>
        <fullName evidence="5">TatD family hydrolase</fullName>
    </submittedName>
</protein>